<keyword evidence="7 9" id="KW-1133">Transmembrane helix</keyword>
<protein>
    <submittedName>
        <fullName evidence="10">PTS system sorbose-specific iic component</fullName>
    </submittedName>
</protein>
<dbReference type="PANTHER" id="PTHR32502">
    <property type="entry name" value="N-ACETYLGALACTOSAMINE PERMEASE II COMPONENT-RELATED"/>
    <property type="match status" value="1"/>
</dbReference>
<evidence type="ECO:0000256" key="6">
    <source>
        <dbReference type="ARBA" id="ARBA00022692"/>
    </source>
</evidence>
<evidence type="ECO:0000256" key="2">
    <source>
        <dbReference type="ARBA" id="ARBA00022448"/>
    </source>
</evidence>
<organism evidence="10 11">
    <name type="scientific">Aerococcus christensenii</name>
    <dbReference type="NCBI Taxonomy" id="87541"/>
    <lineage>
        <taxon>Bacteria</taxon>
        <taxon>Bacillati</taxon>
        <taxon>Bacillota</taxon>
        <taxon>Bacilli</taxon>
        <taxon>Lactobacillales</taxon>
        <taxon>Aerococcaceae</taxon>
        <taxon>Aerococcus</taxon>
    </lineage>
</organism>
<evidence type="ECO:0000313" key="10">
    <source>
        <dbReference type="EMBL" id="KXB38523.1"/>
    </source>
</evidence>
<evidence type="ECO:0000256" key="8">
    <source>
        <dbReference type="ARBA" id="ARBA00023136"/>
    </source>
</evidence>
<feature type="transmembrane region" description="Helical" evidence="9">
    <location>
        <begin position="205"/>
        <end position="237"/>
    </location>
</feature>
<evidence type="ECO:0000256" key="9">
    <source>
        <dbReference type="SAM" id="Phobius"/>
    </source>
</evidence>
<evidence type="ECO:0000256" key="7">
    <source>
        <dbReference type="ARBA" id="ARBA00022989"/>
    </source>
</evidence>
<evidence type="ECO:0000256" key="3">
    <source>
        <dbReference type="ARBA" id="ARBA00022475"/>
    </source>
</evidence>
<dbReference type="EMBL" id="LSCQ01000001">
    <property type="protein sequence ID" value="KXB38523.1"/>
    <property type="molecule type" value="Genomic_DNA"/>
</dbReference>
<evidence type="ECO:0000256" key="4">
    <source>
        <dbReference type="ARBA" id="ARBA00022597"/>
    </source>
</evidence>
<feature type="transmembrane region" description="Helical" evidence="9">
    <location>
        <begin position="57"/>
        <end position="85"/>
    </location>
</feature>
<evidence type="ECO:0000256" key="1">
    <source>
        <dbReference type="ARBA" id="ARBA00004651"/>
    </source>
</evidence>
<dbReference type="PANTHER" id="PTHR32502:SF28">
    <property type="entry name" value="PHOSPHOTRANSFERASE SYSTEM SUGAR-SPECIFIC EIIC COMPONENT"/>
    <property type="match status" value="1"/>
</dbReference>
<proteinExistence type="predicted"/>
<comment type="subcellular location">
    <subcellularLocation>
        <location evidence="1">Cell membrane</location>
        <topology evidence="1">Multi-pass membrane protein</topology>
    </subcellularLocation>
</comment>
<dbReference type="Pfam" id="PF03609">
    <property type="entry name" value="EII-Sor"/>
    <property type="match status" value="1"/>
</dbReference>
<accession>A0A133Y5V3</accession>
<dbReference type="Proteomes" id="UP000070422">
    <property type="component" value="Unassembled WGS sequence"/>
</dbReference>
<dbReference type="GO" id="GO:0005886">
    <property type="term" value="C:plasma membrane"/>
    <property type="evidence" value="ECO:0007669"/>
    <property type="project" value="UniProtKB-SubCell"/>
</dbReference>
<comment type="caution">
    <text evidence="10">The sequence shown here is derived from an EMBL/GenBank/DDBJ whole genome shotgun (WGS) entry which is preliminary data.</text>
</comment>
<dbReference type="RefSeq" id="WP_060936239.1">
    <property type="nucleotide sequence ID" value="NZ_JASOZP010000020.1"/>
</dbReference>
<dbReference type="InterPro" id="IPR004700">
    <property type="entry name" value="PTS_IIC_man"/>
</dbReference>
<keyword evidence="2" id="KW-0813">Transport</keyword>
<dbReference type="PROSITE" id="PS51106">
    <property type="entry name" value="PTS_EIIC_TYPE_4"/>
    <property type="match status" value="1"/>
</dbReference>
<name>A0A133Y5V3_9LACT</name>
<sequence>MTELFQNILIILLPMWALIDNRGVTVLNHWPITVGLVAGIIMGDIPTAMQIGGTFQLMSLGVAALGGSSVPDYALATVVGVFLAARTDANVGTAIAVGLPVGILAINLDVLTHTLNSIVADKSKQYLKEGKFSLSRNINWISVFLVSMQAFIPMIILVTLGPTAVNAIVDSVPEWFTNGLNIAGGMLPVVGVVMLMRYMPTQKYIWAVLLGFVFTAYVKMPILGISLLGLSAAFIAYRQLNMESVAVETAIDAYDEGDDFDE</sequence>
<keyword evidence="3" id="KW-1003">Cell membrane</keyword>
<dbReference type="PATRIC" id="fig|87541.4.peg.10"/>
<dbReference type="OrthoDB" id="1649937at2"/>
<feature type="transmembrane region" description="Helical" evidence="9">
    <location>
        <begin position="27"/>
        <end position="45"/>
    </location>
</feature>
<keyword evidence="8 9" id="KW-0472">Membrane</keyword>
<feature type="transmembrane region" description="Helical" evidence="9">
    <location>
        <begin position="140"/>
        <end position="160"/>
    </location>
</feature>
<dbReference type="GO" id="GO:0009401">
    <property type="term" value="P:phosphoenolpyruvate-dependent sugar phosphotransferase system"/>
    <property type="evidence" value="ECO:0007669"/>
    <property type="project" value="UniProtKB-KW"/>
</dbReference>
<evidence type="ECO:0000256" key="5">
    <source>
        <dbReference type="ARBA" id="ARBA00022683"/>
    </source>
</evidence>
<dbReference type="AlphaFoldDB" id="A0A133Y5V3"/>
<reference evidence="10 11" key="1">
    <citation type="submission" date="2016-01" db="EMBL/GenBank/DDBJ databases">
        <authorList>
            <person name="Oliw E.H."/>
        </authorList>
    </citation>
    <scope>NUCLEOTIDE SEQUENCE [LARGE SCALE GENOMIC DNA]</scope>
    <source>
        <strain evidence="10 11">KA00635</strain>
    </source>
</reference>
<gene>
    <name evidence="10" type="ORF">HMPREF3187_00009</name>
</gene>
<keyword evidence="5" id="KW-0598">Phosphotransferase system</keyword>
<keyword evidence="6 9" id="KW-0812">Transmembrane</keyword>
<keyword evidence="4" id="KW-0762">Sugar transport</keyword>
<dbReference type="InterPro" id="IPR050303">
    <property type="entry name" value="GatZ_KbaZ_carbometab"/>
</dbReference>
<evidence type="ECO:0000313" key="11">
    <source>
        <dbReference type="Proteomes" id="UP000070422"/>
    </source>
</evidence>
<feature type="transmembrane region" description="Helical" evidence="9">
    <location>
        <begin position="180"/>
        <end position="198"/>
    </location>
</feature>